<dbReference type="Gene3D" id="1.20.120.1080">
    <property type="match status" value="1"/>
</dbReference>
<dbReference type="Pfam" id="PF00271">
    <property type="entry name" value="Helicase_C"/>
    <property type="match status" value="1"/>
</dbReference>
<keyword evidence="10" id="KW-1185">Reference proteome</keyword>
<dbReference type="InterPro" id="IPR007502">
    <property type="entry name" value="Helicase-assoc_dom"/>
</dbReference>
<sequence length="1085" mass="122684">MKNKNKHNRKGKSVVTVDLDNTEVSKIKIDLDLKGEKYDECNQLILPSKKRPTKTRKDEIKPRKILSKAQKKKLEKIVDKKKKKANRSSLLEALQKVQAPAEELEKLTSLAAVQTKGLKRHFAESNFHDGSVDSIKQSSEAEINSIKGSKKRRKLLEAAAKKNWKPTECNPNVVGFDSESSSDENSDTEETCNAEESNVPIISEVKEEEVTVSPNTVVKSYDHPEKITQIAKTIKKEPADNYECHPAVFIPVDRDPKVQAERLKLPITAEEQVIMEAISENDVVIIAGETGSGKTTQVPQFLYEAGYSSKGKIIGITQPRRVAAISMSKRVAQEMNLGSDVISYLIRFEGNTTENTKIKFMTDGVLLKEIQTDFTLSKYSVILLDEAHERNIYTDILIGLLSRIVPLRKKRNDLLKLIIMSATLRVEDFTENTRLFKIPPPLIKVDTRQFPVTTYFSKRTADNYITACFLKTCKIHTSLPEGGILVFVTGQAEVNHLVKKLRKTFPYKHNNETLGAENNLKQVLQKSKSLRKNMNIVSNIEINLDKYSVVPNDDTEMEILEESNDLDEIDDDFDDSVEFMKGTTQEPLWVLPMYSLLPSSEQSKVFDKPPEGCRLCVVSTNVAETSLTIPNIKYVVDSGKTKTKLFDKTTGVTKFEITWCSKASANQRAGRAGRVGPGYCYRLYSSAVFNDEFPEFSIPEIQQKPIDDLILQMKAMNIVRVFNFPFPTAPDLLQLKSGELRLKILGALEESSDEWSSKLSKLGETMSTFPVAPRFAKMLALSYQHNLLQYTTCIVAALSVTEVLLNNDGDSKWSQLHGNWAGTGDVMVLLRAVGAAEYSKENLEEFCLKNGLRHRAICEIRKLRVQLTNQINLNIPGLNLIVDPMLKPPTDMEAKLLRQILLSGLTDHVAQKVNLTEINDEEEKRKWKRAYRSSEMETPIFLHSGSVLKGEMLEWVAYQEVYETNKLYMRGRAALTLPTMEIPLTHGLMSYKLFAKFFLEGEIFPKLKKYVGNLLSSPSVMAKTWARLQPRTQILLSALVVKKVNTRDQAMNIWKEDPMYLLDAYKSWLPESAHESILIIWPPVG</sequence>
<dbReference type="PROSITE" id="PS00690">
    <property type="entry name" value="DEAH_ATP_HELICASE"/>
    <property type="match status" value="1"/>
</dbReference>
<evidence type="ECO:0000256" key="1">
    <source>
        <dbReference type="ARBA" id="ARBA00008792"/>
    </source>
</evidence>
<dbReference type="InterPro" id="IPR001650">
    <property type="entry name" value="Helicase_C-like"/>
</dbReference>
<dbReference type="Pfam" id="PF23362">
    <property type="entry name" value="DHX37_C"/>
    <property type="match status" value="1"/>
</dbReference>
<gene>
    <name evidence="9" type="ORF">RUM44_012372</name>
</gene>
<evidence type="ECO:0000256" key="4">
    <source>
        <dbReference type="ARBA" id="ARBA00022806"/>
    </source>
</evidence>
<evidence type="ECO:0000313" key="9">
    <source>
        <dbReference type="EMBL" id="KAK6640675.1"/>
    </source>
</evidence>
<dbReference type="InterPro" id="IPR011545">
    <property type="entry name" value="DEAD/DEAH_box_helicase_dom"/>
</dbReference>
<feature type="compositionally biased region" description="Acidic residues" evidence="6">
    <location>
        <begin position="180"/>
        <end position="193"/>
    </location>
</feature>
<dbReference type="InterPro" id="IPR056371">
    <property type="entry name" value="DHX37-like_C"/>
</dbReference>
<dbReference type="SMART" id="SM00487">
    <property type="entry name" value="DEXDc"/>
    <property type="match status" value="1"/>
</dbReference>
<evidence type="ECO:0000313" key="10">
    <source>
        <dbReference type="Proteomes" id="UP001359485"/>
    </source>
</evidence>
<reference evidence="9 10" key="1">
    <citation type="submission" date="2023-09" db="EMBL/GenBank/DDBJ databases">
        <title>Genomes of two closely related lineages of the louse Polyplax serrata with different host specificities.</title>
        <authorList>
            <person name="Martinu J."/>
            <person name="Tarabai H."/>
            <person name="Stefka J."/>
            <person name="Hypsa V."/>
        </authorList>
    </citation>
    <scope>NUCLEOTIDE SEQUENCE [LARGE SCALE GENOMIC DNA]</scope>
    <source>
        <strain evidence="9">98ZLc_SE</strain>
    </source>
</reference>
<dbReference type="EMBL" id="JAWJWF010000001">
    <property type="protein sequence ID" value="KAK6640675.1"/>
    <property type="molecule type" value="Genomic_DNA"/>
</dbReference>
<evidence type="ECO:0000259" key="8">
    <source>
        <dbReference type="PROSITE" id="PS51194"/>
    </source>
</evidence>
<evidence type="ECO:0000256" key="5">
    <source>
        <dbReference type="ARBA" id="ARBA00022840"/>
    </source>
</evidence>
<dbReference type="CDD" id="cd17982">
    <property type="entry name" value="DEXHc_DHX37"/>
    <property type="match status" value="1"/>
</dbReference>
<dbReference type="SMART" id="SM00490">
    <property type="entry name" value="HELICc"/>
    <property type="match status" value="1"/>
</dbReference>
<comment type="similarity">
    <text evidence="1">Belongs to the DEAD box helicase family. DEAH subfamily.</text>
</comment>
<protein>
    <recommendedName>
        <fullName evidence="11">ATP-dependent RNA helicase DHX37</fullName>
    </recommendedName>
</protein>
<feature type="region of interest" description="Disordered" evidence="6">
    <location>
        <begin position="170"/>
        <end position="195"/>
    </location>
</feature>
<keyword evidence="2" id="KW-0547">Nucleotide-binding</keyword>
<keyword evidence="4" id="KW-0347">Helicase</keyword>
<dbReference type="SMART" id="SM00847">
    <property type="entry name" value="HA2"/>
    <property type="match status" value="1"/>
</dbReference>
<evidence type="ECO:0008006" key="11">
    <source>
        <dbReference type="Google" id="ProtNLM"/>
    </source>
</evidence>
<dbReference type="Pfam" id="PF07717">
    <property type="entry name" value="OB_NTP_bind"/>
    <property type="match status" value="1"/>
</dbReference>
<comment type="caution">
    <text evidence="9">The sequence shown here is derived from an EMBL/GenBank/DDBJ whole genome shotgun (WGS) entry which is preliminary data.</text>
</comment>
<evidence type="ECO:0000256" key="2">
    <source>
        <dbReference type="ARBA" id="ARBA00022741"/>
    </source>
</evidence>
<evidence type="ECO:0000256" key="6">
    <source>
        <dbReference type="SAM" id="MobiDB-lite"/>
    </source>
</evidence>
<dbReference type="PANTHER" id="PTHR18934:SF99">
    <property type="entry name" value="ATP-DEPENDENT RNA HELICASE DHX37-RELATED"/>
    <property type="match status" value="1"/>
</dbReference>
<dbReference type="Pfam" id="PF21010">
    <property type="entry name" value="HA2_C"/>
    <property type="match status" value="1"/>
</dbReference>
<feature type="domain" description="Helicase C-terminal" evidence="8">
    <location>
        <begin position="543"/>
        <end position="717"/>
    </location>
</feature>
<dbReference type="InterPro" id="IPR014001">
    <property type="entry name" value="Helicase_ATP-bd"/>
</dbReference>
<keyword evidence="5" id="KW-0067">ATP-binding</keyword>
<feature type="domain" description="Helicase ATP-binding" evidence="7">
    <location>
        <begin position="275"/>
        <end position="442"/>
    </location>
</feature>
<dbReference type="CDD" id="cd18791">
    <property type="entry name" value="SF2_C_RHA"/>
    <property type="match status" value="1"/>
</dbReference>
<proteinExistence type="inferred from homology"/>
<dbReference type="Pfam" id="PF00270">
    <property type="entry name" value="DEAD"/>
    <property type="match status" value="1"/>
</dbReference>
<dbReference type="PANTHER" id="PTHR18934">
    <property type="entry name" value="ATP-DEPENDENT RNA HELICASE"/>
    <property type="match status" value="1"/>
</dbReference>
<keyword evidence="3" id="KW-0378">Hydrolase</keyword>
<organism evidence="9 10">
    <name type="scientific">Polyplax serrata</name>
    <name type="common">Common mouse louse</name>
    <dbReference type="NCBI Taxonomy" id="468196"/>
    <lineage>
        <taxon>Eukaryota</taxon>
        <taxon>Metazoa</taxon>
        <taxon>Ecdysozoa</taxon>
        <taxon>Arthropoda</taxon>
        <taxon>Hexapoda</taxon>
        <taxon>Insecta</taxon>
        <taxon>Pterygota</taxon>
        <taxon>Neoptera</taxon>
        <taxon>Paraneoptera</taxon>
        <taxon>Psocodea</taxon>
        <taxon>Troctomorpha</taxon>
        <taxon>Phthiraptera</taxon>
        <taxon>Anoplura</taxon>
        <taxon>Polyplacidae</taxon>
        <taxon>Polyplax</taxon>
    </lineage>
</organism>
<dbReference type="Proteomes" id="UP001359485">
    <property type="component" value="Unassembled WGS sequence"/>
</dbReference>
<dbReference type="InterPro" id="IPR027417">
    <property type="entry name" value="P-loop_NTPase"/>
</dbReference>
<dbReference type="Gene3D" id="3.40.50.300">
    <property type="entry name" value="P-loop containing nucleotide triphosphate hydrolases"/>
    <property type="match status" value="2"/>
</dbReference>
<evidence type="ECO:0000256" key="3">
    <source>
        <dbReference type="ARBA" id="ARBA00022801"/>
    </source>
</evidence>
<dbReference type="SUPFAM" id="SSF52540">
    <property type="entry name" value="P-loop containing nucleoside triphosphate hydrolases"/>
    <property type="match status" value="1"/>
</dbReference>
<dbReference type="InterPro" id="IPR002464">
    <property type="entry name" value="DNA/RNA_helicase_DEAH_CS"/>
</dbReference>
<dbReference type="InterPro" id="IPR011709">
    <property type="entry name" value="DEAD-box_helicase_OB_fold"/>
</dbReference>
<dbReference type="PROSITE" id="PS51194">
    <property type="entry name" value="HELICASE_CTER"/>
    <property type="match status" value="1"/>
</dbReference>
<evidence type="ECO:0000259" key="7">
    <source>
        <dbReference type="PROSITE" id="PS51192"/>
    </source>
</evidence>
<dbReference type="PROSITE" id="PS51192">
    <property type="entry name" value="HELICASE_ATP_BIND_1"/>
    <property type="match status" value="1"/>
</dbReference>
<name>A0ABR1BD85_POLSC</name>
<accession>A0ABR1BD85</accession>